<dbReference type="Pfam" id="PF02615">
    <property type="entry name" value="Ldh_2"/>
    <property type="match status" value="1"/>
</dbReference>
<keyword evidence="2" id="KW-0560">Oxidoreductase</keyword>
<dbReference type="InterPro" id="IPR043143">
    <property type="entry name" value="Mal/L-sulf/L-lact_DH-like_NADP"/>
</dbReference>
<dbReference type="Gene3D" id="1.10.1530.10">
    <property type="match status" value="1"/>
</dbReference>
<dbReference type="InterPro" id="IPR043144">
    <property type="entry name" value="Mal/L-sulf/L-lact_DH-like_ah"/>
</dbReference>
<dbReference type="InterPro" id="IPR036111">
    <property type="entry name" value="Mal/L-sulfo/L-lacto_DH-like_sf"/>
</dbReference>
<feature type="non-terminal residue" evidence="3">
    <location>
        <position position="275"/>
    </location>
</feature>
<dbReference type="AlphaFoldDB" id="A0A382IT68"/>
<accession>A0A382IT68</accession>
<dbReference type="Gene3D" id="3.30.1370.60">
    <property type="entry name" value="Hypothetical oxidoreductase yiak, domain 2"/>
    <property type="match status" value="1"/>
</dbReference>
<dbReference type="InterPro" id="IPR003767">
    <property type="entry name" value="Malate/L-lactate_DH-like"/>
</dbReference>
<name>A0A382IT68_9ZZZZ</name>
<dbReference type="GO" id="GO:0016491">
    <property type="term" value="F:oxidoreductase activity"/>
    <property type="evidence" value="ECO:0007669"/>
    <property type="project" value="UniProtKB-KW"/>
</dbReference>
<dbReference type="NCBIfam" id="NF007504">
    <property type="entry name" value="PRK10098.1"/>
    <property type="match status" value="1"/>
</dbReference>
<protein>
    <recommendedName>
        <fullName evidence="4">Malate/lactate/ureidoglycolate dehydrogenase</fullName>
    </recommendedName>
</protein>
<dbReference type="PANTHER" id="PTHR11091:SF0">
    <property type="entry name" value="MALATE DEHYDROGENASE"/>
    <property type="match status" value="1"/>
</dbReference>
<dbReference type="SUPFAM" id="SSF89733">
    <property type="entry name" value="L-sulfolactate dehydrogenase-like"/>
    <property type="match status" value="1"/>
</dbReference>
<gene>
    <name evidence="3" type="ORF">METZ01_LOCUS254685</name>
</gene>
<evidence type="ECO:0000256" key="1">
    <source>
        <dbReference type="ARBA" id="ARBA00006056"/>
    </source>
</evidence>
<evidence type="ECO:0008006" key="4">
    <source>
        <dbReference type="Google" id="ProtNLM"/>
    </source>
</evidence>
<dbReference type="PANTHER" id="PTHR11091">
    <property type="entry name" value="OXIDOREDUCTASE-RELATED"/>
    <property type="match status" value="1"/>
</dbReference>
<sequence length="275" mass="28747">MVVVGAENLECLITTMFERAGSDDEEARKVSCNLVEANLMGHDSHGVGLVPRYIENCRNKVLTTNAHVSVEHDNGAILQLHGNMGYGQVIGAEAMALGIARSLQLGVSIVGLRNSHHLGRIGAWGEMCAEAGLVSIHYVNVIGHPPLVAPYGGAEGRYATNPYCTAIPAPPGGKSVILDMATSKVAMGKVRVAYNKGEEMAEDCLINPNGARTRDPGVMFRETIGALLPVGDHKGSGLALVAEILAGALVNGGTCVPANQSGGTIQNNMLSIIMD</sequence>
<organism evidence="3">
    <name type="scientific">marine metagenome</name>
    <dbReference type="NCBI Taxonomy" id="408172"/>
    <lineage>
        <taxon>unclassified sequences</taxon>
        <taxon>metagenomes</taxon>
        <taxon>ecological metagenomes</taxon>
    </lineage>
</organism>
<evidence type="ECO:0000313" key="3">
    <source>
        <dbReference type="EMBL" id="SVC01831.1"/>
    </source>
</evidence>
<evidence type="ECO:0000256" key="2">
    <source>
        <dbReference type="ARBA" id="ARBA00023002"/>
    </source>
</evidence>
<comment type="similarity">
    <text evidence="1">Belongs to the LDH2/MDH2 oxidoreductase family.</text>
</comment>
<reference evidence="3" key="1">
    <citation type="submission" date="2018-05" db="EMBL/GenBank/DDBJ databases">
        <authorList>
            <person name="Lanie J.A."/>
            <person name="Ng W.-L."/>
            <person name="Kazmierczak K.M."/>
            <person name="Andrzejewski T.M."/>
            <person name="Davidsen T.M."/>
            <person name="Wayne K.J."/>
            <person name="Tettelin H."/>
            <person name="Glass J.I."/>
            <person name="Rusch D."/>
            <person name="Podicherti R."/>
            <person name="Tsui H.-C.T."/>
            <person name="Winkler M.E."/>
        </authorList>
    </citation>
    <scope>NUCLEOTIDE SEQUENCE</scope>
</reference>
<dbReference type="EMBL" id="UINC01068880">
    <property type="protein sequence ID" value="SVC01831.1"/>
    <property type="molecule type" value="Genomic_DNA"/>
</dbReference>
<proteinExistence type="inferred from homology"/>